<comment type="caution">
    <text evidence="2">The sequence shown here is derived from an EMBL/GenBank/DDBJ whole genome shotgun (WGS) entry which is preliminary data.</text>
</comment>
<accession>A0ABQ0H573</accession>
<feature type="region of interest" description="Disordered" evidence="1">
    <location>
        <begin position="20"/>
        <end position="47"/>
    </location>
</feature>
<name>A0ABQ0H573_9HYPH</name>
<reference evidence="2 3" key="1">
    <citation type="submission" date="2024-10" db="EMBL/GenBank/DDBJ databases">
        <title>Isolation, draft genome sequencing and identification of Phyllobacterium sp. NSA23, isolated from leaf soil.</title>
        <authorList>
            <person name="Akita H."/>
        </authorList>
    </citation>
    <scope>NUCLEOTIDE SEQUENCE [LARGE SCALE GENOMIC DNA]</scope>
    <source>
        <strain evidence="2 3">NSA23</strain>
    </source>
</reference>
<evidence type="ECO:0000313" key="2">
    <source>
        <dbReference type="EMBL" id="GAB1584056.1"/>
    </source>
</evidence>
<protein>
    <recommendedName>
        <fullName evidence="4">Transposase</fullName>
    </recommendedName>
</protein>
<evidence type="ECO:0000313" key="3">
    <source>
        <dbReference type="Proteomes" id="UP001628091"/>
    </source>
</evidence>
<dbReference type="Proteomes" id="UP001628091">
    <property type="component" value="Unassembled WGS sequence"/>
</dbReference>
<evidence type="ECO:0000256" key="1">
    <source>
        <dbReference type="SAM" id="MobiDB-lite"/>
    </source>
</evidence>
<sequence>MYIRPHVIFHRHKLFTETRKQEFAPQTLKPPKRRKAPGAKFQVSTDQDSVGVRGLINGERAARITPSGEISQ</sequence>
<keyword evidence="3" id="KW-1185">Reference proteome</keyword>
<organism evidence="2 3">
    <name type="scientific">Phyllobacterium phragmitis</name>
    <dbReference type="NCBI Taxonomy" id="2670329"/>
    <lineage>
        <taxon>Bacteria</taxon>
        <taxon>Pseudomonadati</taxon>
        <taxon>Pseudomonadota</taxon>
        <taxon>Alphaproteobacteria</taxon>
        <taxon>Hyphomicrobiales</taxon>
        <taxon>Phyllobacteriaceae</taxon>
        <taxon>Phyllobacterium</taxon>
    </lineage>
</organism>
<proteinExistence type="predicted"/>
<gene>
    <name evidence="2" type="ORF">PPNSA23_39990</name>
</gene>
<dbReference type="EMBL" id="BAAFZP010000002">
    <property type="protein sequence ID" value="GAB1584056.1"/>
    <property type="molecule type" value="Genomic_DNA"/>
</dbReference>
<evidence type="ECO:0008006" key="4">
    <source>
        <dbReference type="Google" id="ProtNLM"/>
    </source>
</evidence>